<dbReference type="AlphaFoldDB" id="A0A9D1EZL0"/>
<reference evidence="3" key="2">
    <citation type="journal article" date="2021" name="PeerJ">
        <title>Extensive microbial diversity within the chicken gut microbiome revealed by metagenomics and culture.</title>
        <authorList>
            <person name="Gilroy R."/>
            <person name="Ravi A."/>
            <person name="Getino M."/>
            <person name="Pursley I."/>
            <person name="Horton D.L."/>
            <person name="Alikhan N.F."/>
            <person name="Baker D."/>
            <person name="Gharbi K."/>
            <person name="Hall N."/>
            <person name="Watson M."/>
            <person name="Adriaenssens E.M."/>
            <person name="Foster-Nyarko E."/>
            <person name="Jarju S."/>
            <person name="Secka A."/>
            <person name="Antonio M."/>
            <person name="Oren A."/>
            <person name="Chaudhuri R.R."/>
            <person name="La Ragione R."/>
            <person name="Hildebrand F."/>
            <person name="Pallen M.J."/>
        </authorList>
    </citation>
    <scope>NUCLEOTIDE SEQUENCE</scope>
    <source>
        <strain evidence="3">6276</strain>
    </source>
</reference>
<evidence type="ECO:0000256" key="1">
    <source>
        <dbReference type="SAM" id="Coils"/>
    </source>
</evidence>
<dbReference type="Proteomes" id="UP000823928">
    <property type="component" value="Unassembled WGS sequence"/>
</dbReference>
<sequence length="454" mass="50775">MKFSSSFKVGLLTLIAIVLLLGIVLRVKGRALSSADRIEIKFQDVNGMRPGSAVQMMGLRVGQVEEITPVINGENNYVKVKFVITEPDIEIPPASLFSIQQSGLIGELFLEITPPKTKTLYIPMNNKDILYKDDMVEMKLDDAYHDVGVIKNIETVSTEAIPPADRERIKSKYAYKIDYIVNLPGLILPEFVKGKTISLKDGSKKLRISTLDDTVLPFPQQDSKYTIIEPMRIADFMDWQYKAAETLTETNLKINQLLSDQTIADLKATVINLNDITAQASTTVEKVNKLLDDSRGDIDELMALMNQATSDFNKLSENINNIVGDPQFKQSIYSASNSVEQLANNLNKIMGNEQEAQQMASDIRTIAHNINEISAFVNSMTKDTTLKRKLTMTVDNANSAMAQITTSLATVNQVTPENKTQLQTLLEETSATACNLRKFSEKLNKRFLLFRLMF</sequence>
<evidence type="ECO:0000313" key="4">
    <source>
        <dbReference type="Proteomes" id="UP000823928"/>
    </source>
</evidence>
<proteinExistence type="predicted"/>
<dbReference type="PANTHER" id="PTHR33371:SF4">
    <property type="entry name" value="INTERMEMBRANE PHOSPHOLIPID TRANSPORT SYSTEM BINDING PROTEIN MLAD"/>
    <property type="match status" value="1"/>
</dbReference>
<dbReference type="EMBL" id="DVIU01000135">
    <property type="protein sequence ID" value="HIS36307.1"/>
    <property type="molecule type" value="Genomic_DNA"/>
</dbReference>
<organism evidence="3 4">
    <name type="scientific">Candidatus Scatousia excrementigallinarum</name>
    <dbReference type="NCBI Taxonomy" id="2840935"/>
    <lineage>
        <taxon>Bacteria</taxon>
        <taxon>Candidatus Scatousia</taxon>
    </lineage>
</organism>
<accession>A0A9D1EZL0</accession>
<dbReference type="InterPro" id="IPR052336">
    <property type="entry name" value="MlaD_Phospholipid_Transporter"/>
</dbReference>
<dbReference type="InterPro" id="IPR003399">
    <property type="entry name" value="Mce/MlaD"/>
</dbReference>
<gene>
    <name evidence="3" type="ORF">IAC10_06720</name>
</gene>
<evidence type="ECO:0000313" key="3">
    <source>
        <dbReference type="EMBL" id="HIS36307.1"/>
    </source>
</evidence>
<dbReference type="PANTHER" id="PTHR33371">
    <property type="entry name" value="INTERMEMBRANE PHOSPHOLIPID TRANSPORT SYSTEM BINDING PROTEIN MLAD-RELATED"/>
    <property type="match status" value="1"/>
</dbReference>
<protein>
    <submittedName>
        <fullName evidence="3">MCE family protein</fullName>
    </submittedName>
</protein>
<dbReference type="Gene3D" id="1.20.120.810">
    <property type="entry name" value="Vinculin, Vh2 four-helix bundle"/>
    <property type="match status" value="1"/>
</dbReference>
<keyword evidence="1" id="KW-0175">Coiled coil</keyword>
<dbReference type="Pfam" id="PF02470">
    <property type="entry name" value="MlaD"/>
    <property type="match status" value="1"/>
</dbReference>
<name>A0A9D1EZL0_9BACT</name>
<comment type="caution">
    <text evidence="3">The sequence shown here is derived from an EMBL/GenBank/DDBJ whole genome shotgun (WGS) entry which is preliminary data.</text>
</comment>
<evidence type="ECO:0000259" key="2">
    <source>
        <dbReference type="Pfam" id="PF02470"/>
    </source>
</evidence>
<feature type="domain" description="Mce/MlaD" evidence="2">
    <location>
        <begin position="37"/>
        <end position="115"/>
    </location>
</feature>
<reference evidence="3" key="1">
    <citation type="submission" date="2020-10" db="EMBL/GenBank/DDBJ databases">
        <authorList>
            <person name="Gilroy R."/>
        </authorList>
    </citation>
    <scope>NUCLEOTIDE SEQUENCE</scope>
    <source>
        <strain evidence="3">6276</strain>
    </source>
</reference>
<feature type="coiled-coil region" evidence="1">
    <location>
        <begin position="298"/>
        <end position="359"/>
    </location>
</feature>